<dbReference type="KEGG" id="cni:Calni_1602"/>
<evidence type="ECO:0000313" key="2">
    <source>
        <dbReference type="Proteomes" id="UP000007039"/>
    </source>
</evidence>
<keyword evidence="2" id="KW-1185">Reference proteome</keyword>
<organism evidence="1 2">
    <name type="scientific">Calditerrivibrio nitroreducens (strain DSM 19672 / NBRC 101217 / Yu37-1)</name>
    <dbReference type="NCBI Taxonomy" id="768670"/>
    <lineage>
        <taxon>Bacteria</taxon>
        <taxon>Pseudomonadati</taxon>
        <taxon>Deferribacterota</taxon>
        <taxon>Deferribacteres</taxon>
        <taxon>Deferribacterales</taxon>
        <taxon>Calditerrivibrionaceae</taxon>
    </lineage>
</organism>
<dbReference type="STRING" id="768670.Calni_1602"/>
<gene>
    <name evidence="1" type="ordered locus">Calni_1602</name>
</gene>
<reference key="1">
    <citation type="submission" date="2010-11" db="EMBL/GenBank/DDBJ databases">
        <title>The complete genome of chromosome of Calditerrivibrio nitroreducens DSM 19672.</title>
        <authorList>
            <consortium name="US DOE Joint Genome Institute (JGI-PGF)"/>
            <person name="Lucas S."/>
            <person name="Copeland A."/>
            <person name="Lapidus A."/>
            <person name="Bruce D."/>
            <person name="Goodwin L."/>
            <person name="Pitluck S."/>
            <person name="Kyrpides N."/>
            <person name="Mavromatis K."/>
            <person name="Ivanova N."/>
            <person name="Mikhailova N."/>
            <person name="Zeytun A."/>
            <person name="Brettin T."/>
            <person name="Detter J.C."/>
            <person name="Tapia R."/>
            <person name="Han C."/>
            <person name="Land M."/>
            <person name="Hauser L."/>
            <person name="Markowitz V."/>
            <person name="Cheng J.-F."/>
            <person name="Hugenholtz P."/>
            <person name="Woyke T."/>
            <person name="Wu D."/>
            <person name="Spring S."/>
            <person name="Schroeder M."/>
            <person name="Brambilla E."/>
            <person name="Klenk H.-P."/>
            <person name="Eisen J.A."/>
        </authorList>
    </citation>
    <scope>NUCLEOTIDE SEQUENCE [LARGE SCALE GENOMIC DNA]</scope>
    <source>
        <strain>DSM 19672</strain>
    </source>
</reference>
<protein>
    <submittedName>
        <fullName evidence="1">Uncharacterized protein</fullName>
    </submittedName>
</protein>
<dbReference type="EMBL" id="CP002347">
    <property type="protein sequence ID" value="ADR19510.1"/>
    <property type="molecule type" value="Genomic_DNA"/>
</dbReference>
<dbReference type="RefSeq" id="WP_013451721.1">
    <property type="nucleotide sequence ID" value="NC_014758.1"/>
</dbReference>
<accession>E4TFD7</accession>
<reference evidence="1 2" key="2">
    <citation type="journal article" date="2011" name="Stand. Genomic Sci.">
        <title>Complete genome sequence of Calditerrivibrio nitroreducens type strain (Yu37-1).</title>
        <authorList>
            <person name="Pitluck S."/>
            <person name="Sikorski J."/>
            <person name="Zeytun A."/>
            <person name="Lapidus A."/>
            <person name="Nolan M."/>
            <person name="Lucas S."/>
            <person name="Hammon N."/>
            <person name="Deshpande S."/>
            <person name="Cheng J.F."/>
            <person name="Tapia R."/>
            <person name="Han C."/>
            <person name="Goodwin L."/>
            <person name="Liolios K."/>
            <person name="Pagani I."/>
            <person name="Ivanova N."/>
            <person name="Mavromatis K."/>
            <person name="Pati A."/>
            <person name="Chen A."/>
            <person name="Palaniappan K."/>
            <person name="Hauser L."/>
            <person name="Chang Y.J."/>
            <person name="Jeffries C.D."/>
            <person name="Detter J.C."/>
            <person name="Brambilla E."/>
            <person name="Djao O.D."/>
            <person name="Rohde M."/>
            <person name="Spring S."/>
            <person name="Goker M."/>
            <person name="Woyke T."/>
            <person name="Bristow J."/>
            <person name="Eisen J.A."/>
            <person name="Markowitz V."/>
            <person name="Hugenholtz P."/>
            <person name="Kyrpides N.C."/>
            <person name="Klenk H.P."/>
            <person name="Land M."/>
        </authorList>
    </citation>
    <scope>NUCLEOTIDE SEQUENCE [LARGE SCALE GENOMIC DNA]</scope>
    <source>
        <strain evidence="2">DSM 19672 / NBRC 101217 / Yu37-1</strain>
    </source>
</reference>
<dbReference type="Proteomes" id="UP000007039">
    <property type="component" value="Chromosome"/>
</dbReference>
<proteinExistence type="predicted"/>
<sequence length="119" mass="13706">MGDFNAILFDANAKENPFVYEIKDKYYNFSENINKVLSRYPSFNHKAKKFLGAFGNMPRNFYYIKPENGLEQVSLDGKFKTLIGHAFVIEDLLENKPMVTYGEKSASDHKPIILIFGNQ</sequence>
<evidence type="ECO:0000313" key="1">
    <source>
        <dbReference type="EMBL" id="ADR19510.1"/>
    </source>
</evidence>
<dbReference type="AlphaFoldDB" id="E4TFD7"/>
<dbReference type="HOGENOM" id="CLU_2057038_0_0_0"/>
<name>E4TFD7_CALNY</name>